<gene>
    <name evidence="9" type="primary">yeaP</name>
    <name evidence="9" type="ORF">IMCC3135_28010</name>
</gene>
<dbReference type="CDD" id="cd18774">
    <property type="entry name" value="PDC2_HK_sensor"/>
    <property type="match status" value="1"/>
</dbReference>
<reference evidence="9 10" key="1">
    <citation type="submission" date="2016-12" db="EMBL/GenBank/DDBJ databases">
        <authorList>
            <person name="Song W.-J."/>
            <person name="Kurnit D.M."/>
        </authorList>
    </citation>
    <scope>NUCLEOTIDE SEQUENCE [LARGE SCALE GENOMIC DNA]</scope>
    <source>
        <strain evidence="9 10">IMCC3135</strain>
    </source>
</reference>
<dbReference type="Pfam" id="PF02743">
    <property type="entry name" value="dCache_1"/>
    <property type="match status" value="1"/>
</dbReference>
<dbReference type="EMBL" id="CP018632">
    <property type="protein sequence ID" value="ASJ75654.1"/>
    <property type="molecule type" value="Genomic_DNA"/>
</dbReference>
<dbReference type="SMART" id="SM00304">
    <property type="entry name" value="HAMP"/>
    <property type="match status" value="1"/>
</dbReference>
<dbReference type="PROSITE" id="PS50887">
    <property type="entry name" value="GGDEF"/>
    <property type="match status" value="1"/>
</dbReference>
<feature type="transmembrane region" description="Helical" evidence="6">
    <location>
        <begin position="347"/>
        <end position="368"/>
    </location>
</feature>
<dbReference type="InterPro" id="IPR033479">
    <property type="entry name" value="dCache_1"/>
</dbReference>
<dbReference type="Pfam" id="PF00672">
    <property type="entry name" value="HAMP"/>
    <property type="match status" value="1"/>
</dbReference>
<evidence type="ECO:0000259" key="8">
    <source>
        <dbReference type="PROSITE" id="PS50887"/>
    </source>
</evidence>
<keyword evidence="2" id="KW-1003">Cell membrane</keyword>
<feature type="domain" description="GGDEF" evidence="8">
    <location>
        <begin position="445"/>
        <end position="580"/>
    </location>
</feature>
<keyword evidence="5 6" id="KW-0472">Membrane</keyword>
<evidence type="ECO:0000256" key="3">
    <source>
        <dbReference type="ARBA" id="ARBA00022692"/>
    </source>
</evidence>
<feature type="transmembrane region" description="Helical" evidence="6">
    <location>
        <begin position="12"/>
        <end position="35"/>
    </location>
</feature>
<protein>
    <submittedName>
        <fullName evidence="9">Putative diguanylate cyclase YeaP</fullName>
        <ecNumber evidence="9">2.7.7.65</ecNumber>
    </submittedName>
</protein>
<dbReference type="SMART" id="SM00267">
    <property type="entry name" value="GGDEF"/>
    <property type="match status" value="1"/>
</dbReference>
<dbReference type="AlphaFoldDB" id="A0A2Z2P722"/>
<dbReference type="Proteomes" id="UP000250079">
    <property type="component" value="Chromosome"/>
</dbReference>
<evidence type="ECO:0000259" key="7">
    <source>
        <dbReference type="PROSITE" id="PS50885"/>
    </source>
</evidence>
<dbReference type="InterPro" id="IPR029787">
    <property type="entry name" value="Nucleotide_cyclase"/>
</dbReference>
<feature type="domain" description="HAMP" evidence="7">
    <location>
        <begin position="366"/>
        <end position="418"/>
    </location>
</feature>
<evidence type="ECO:0000256" key="4">
    <source>
        <dbReference type="ARBA" id="ARBA00022989"/>
    </source>
</evidence>
<dbReference type="KEGG" id="gai:IMCC3135_28010"/>
<evidence type="ECO:0000256" key="2">
    <source>
        <dbReference type="ARBA" id="ARBA00022475"/>
    </source>
</evidence>
<dbReference type="CDD" id="cd01949">
    <property type="entry name" value="GGDEF"/>
    <property type="match status" value="1"/>
</dbReference>
<dbReference type="RefSeq" id="WP_088920546.1">
    <property type="nucleotide sequence ID" value="NZ_CP018632.1"/>
</dbReference>
<dbReference type="OrthoDB" id="5496380at2"/>
<accession>A0A2Z2P722</accession>
<dbReference type="SUPFAM" id="SSF55073">
    <property type="entry name" value="Nucleotide cyclase"/>
    <property type="match status" value="1"/>
</dbReference>
<dbReference type="InterPro" id="IPR052163">
    <property type="entry name" value="DGC-Regulatory_Protein"/>
</dbReference>
<evidence type="ECO:0000313" key="10">
    <source>
        <dbReference type="Proteomes" id="UP000250079"/>
    </source>
</evidence>
<evidence type="ECO:0000313" key="9">
    <source>
        <dbReference type="EMBL" id="ASJ75654.1"/>
    </source>
</evidence>
<dbReference type="SUPFAM" id="SSF158472">
    <property type="entry name" value="HAMP domain-like"/>
    <property type="match status" value="1"/>
</dbReference>
<organism evidence="9 10">
    <name type="scientific">Granulosicoccus antarcticus IMCC3135</name>
    <dbReference type="NCBI Taxonomy" id="1192854"/>
    <lineage>
        <taxon>Bacteria</taxon>
        <taxon>Pseudomonadati</taxon>
        <taxon>Pseudomonadota</taxon>
        <taxon>Gammaproteobacteria</taxon>
        <taxon>Chromatiales</taxon>
        <taxon>Granulosicoccaceae</taxon>
        <taxon>Granulosicoccus</taxon>
    </lineage>
</organism>
<keyword evidence="9" id="KW-0808">Transferase</keyword>
<keyword evidence="10" id="KW-1185">Reference proteome</keyword>
<dbReference type="GO" id="GO:0007165">
    <property type="term" value="P:signal transduction"/>
    <property type="evidence" value="ECO:0007669"/>
    <property type="project" value="InterPro"/>
</dbReference>
<dbReference type="NCBIfam" id="TIGR00254">
    <property type="entry name" value="GGDEF"/>
    <property type="match status" value="1"/>
</dbReference>
<proteinExistence type="predicted"/>
<dbReference type="GO" id="GO:0005886">
    <property type="term" value="C:plasma membrane"/>
    <property type="evidence" value="ECO:0007669"/>
    <property type="project" value="UniProtKB-SubCell"/>
</dbReference>
<dbReference type="PANTHER" id="PTHR46663:SF2">
    <property type="entry name" value="GGDEF DOMAIN-CONTAINING PROTEIN"/>
    <property type="match status" value="1"/>
</dbReference>
<dbReference type="Gene3D" id="1.10.8.500">
    <property type="entry name" value="HAMP domain in histidine kinase"/>
    <property type="match status" value="1"/>
</dbReference>
<evidence type="ECO:0000256" key="1">
    <source>
        <dbReference type="ARBA" id="ARBA00004651"/>
    </source>
</evidence>
<name>A0A2Z2P722_9GAMM</name>
<dbReference type="PROSITE" id="PS50885">
    <property type="entry name" value="HAMP"/>
    <property type="match status" value="1"/>
</dbReference>
<evidence type="ECO:0000256" key="6">
    <source>
        <dbReference type="SAM" id="Phobius"/>
    </source>
</evidence>
<dbReference type="GO" id="GO:0052621">
    <property type="term" value="F:diguanylate cyclase activity"/>
    <property type="evidence" value="ECO:0007669"/>
    <property type="project" value="UniProtKB-EC"/>
</dbReference>
<dbReference type="InterPro" id="IPR000160">
    <property type="entry name" value="GGDEF_dom"/>
</dbReference>
<sequence>MIGLSGATLRQMLTIPYVALVLIAASIIGLLSYLAGLNAVNTLSNYALSETVSRIAQAVDKHIEGSEAVLETAFPTDMLPPTSVKDDLTALRTRLWLATTIHRNPNNYAYYGDKDGQFIGLYRFNETDAELRLRTNGESPRSIYTFSRIFGQLGTPVTEERIFEPRERPWYKAGQSTTEQTWTAIYIDFKTLELVSTRARRVNNAEGEFQGVVATDVSLELLNDFLRSLTLTPNGFAFIVEPDGNLVATSRGPHIQTGVNNDNSRLNAAQSSDPLLAAAFQSLRKQSEPHSPQTKPMTSSFEGPDGKIVQTGYFMLRDSAGLDWTIVVAVPRSDFMHSVEQNVQRTAWLSLAVCALIALVGLVVLNIISRDLRQLAKAAKALGEGNKFPNIPVHRKDGIGELARSFAAMQERLLTDRLTGIPNREAVIRRIEDRIIQNRRRRDSLPFVVMFVDLNGFKAINDRYGHEVGDRVLVEVSQRLEASLRLDDLAARYGGDEFIVMLNEVSDRNDAIKARTKLEIVLAEPLQSLAEFGETAAIMTTGAAIGLALCPEDGNDLDTLLNHADQDMYQRKQITSKTPV</sequence>
<evidence type="ECO:0000256" key="5">
    <source>
        <dbReference type="ARBA" id="ARBA00023136"/>
    </source>
</evidence>
<keyword evidence="3 6" id="KW-0812">Transmembrane</keyword>
<dbReference type="Gene3D" id="3.30.70.270">
    <property type="match status" value="1"/>
</dbReference>
<dbReference type="PANTHER" id="PTHR46663">
    <property type="entry name" value="DIGUANYLATE CYCLASE DGCT-RELATED"/>
    <property type="match status" value="1"/>
</dbReference>
<comment type="subcellular location">
    <subcellularLocation>
        <location evidence="1">Cell membrane</location>
        <topology evidence="1">Multi-pass membrane protein</topology>
    </subcellularLocation>
</comment>
<dbReference type="InterPro" id="IPR003660">
    <property type="entry name" value="HAMP_dom"/>
</dbReference>
<keyword evidence="9" id="KW-0548">Nucleotidyltransferase</keyword>
<dbReference type="Pfam" id="PF00990">
    <property type="entry name" value="GGDEF"/>
    <property type="match status" value="1"/>
</dbReference>
<dbReference type="EC" id="2.7.7.65" evidence="9"/>
<dbReference type="Gene3D" id="3.30.450.20">
    <property type="entry name" value="PAS domain"/>
    <property type="match status" value="2"/>
</dbReference>
<dbReference type="InterPro" id="IPR043128">
    <property type="entry name" value="Rev_trsase/Diguanyl_cyclase"/>
</dbReference>
<dbReference type="CDD" id="cd06225">
    <property type="entry name" value="HAMP"/>
    <property type="match status" value="1"/>
</dbReference>
<keyword evidence="4 6" id="KW-1133">Transmembrane helix</keyword>